<feature type="transmembrane region" description="Helical" evidence="1">
    <location>
        <begin position="123"/>
        <end position="145"/>
    </location>
</feature>
<feature type="transmembrane region" description="Helical" evidence="1">
    <location>
        <begin position="283"/>
        <end position="304"/>
    </location>
</feature>
<comment type="caution">
    <text evidence="2">The sequence shown here is derived from an EMBL/GenBank/DDBJ whole genome shotgun (WGS) entry which is preliminary data.</text>
</comment>
<feature type="transmembrane region" description="Helical" evidence="1">
    <location>
        <begin position="20"/>
        <end position="39"/>
    </location>
</feature>
<keyword evidence="1" id="KW-1133">Transmembrane helix</keyword>
<keyword evidence="1" id="KW-0812">Transmembrane</keyword>
<feature type="transmembrane region" description="Helical" evidence="1">
    <location>
        <begin position="311"/>
        <end position="331"/>
    </location>
</feature>
<gene>
    <name evidence="2" type="ORF">A3K89_19690</name>
</gene>
<feature type="transmembrane region" description="Helical" evidence="1">
    <location>
        <begin position="343"/>
        <end position="362"/>
    </location>
</feature>
<dbReference type="Proteomes" id="UP000077519">
    <property type="component" value="Unassembled WGS sequence"/>
</dbReference>
<feature type="transmembrane region" description="Helical" evidence="1">
    <location>
        <begin position="221"/>
        <end position="243"/>
    </location>
</feature>
<reference evidence="2 3" key="1">
    <citation type="submission" date="2016-03" db="EMBL/GenBank/DDBJ databases">
        <title>Genome sequence of Rhodococcus kyotonensis KB10.</title>
        <authorList>
            <person name="Jeong H."/>
            <person name="Hong C.E."/>
            <person name="Jo S.H."/>
            <person name="Park J.M."/>
        </authorList>
    </citation>
    <scope>NUCLEOTIDE SEQUENCE [LARGE SCALE GENOMIC DNA]</scope>
    <source>
        <strain evidence="2 3">KB10</strain>
    </source>
</reference>
<keyword evidence="1" id="KW-0472">Membrane</keyword>
<organism evidence="2 3">
    <name type="scientific">Rhodococcoides kyotonense</name>
    <dbReference type="NCBI Taxonomy" id="398843"/>
    <lineage>
        <taxon>Bacteria</taxon>
        <taxon>Bacillati</taxon>
        <taxon>Actinomycetota</taxon>
        <taxon>Actinomycetes</taxon>
        <taxon>Mycobacteriales</taxon>
        <taxon>Nocardiaceae</taxon>
        <taxon>Rhodococcoides</taxon>
    </lineage>
</organism>
<evidence type="ECO:0000256" key="1">
    <source>
        <dbReference type="SAM" id="Phobius"/>
    </source>
</evidence>
<name>A0A177YJ40_9NOCA</name>
<dbReference type="RefSeq" id="WP_068423568.1">
    <property type="nucleotide sequence ID" value="NZ_LVHI01000009.1"/>
</dbReference>
<evidence type="ECO:0008006" key="4">
    <source>
        <dbReference type="Google" id="ProtNLM"/>
    </source>
</evidence>
<feature type="transmembrane region" description="Helical" evidence="1">
    <location>
        <begin position="374"/>
        <end position="393"/>
    </location>
</feature>
<dbReference type="AlphaFoldDB" id="A0A177YJ40"/>
<protein>
    <recommendedName>
        <fullName evidence="4">Glycosyltransferase RgtA/B/C/D-like domain-containing protein</fullName>
    </recommendedName>
</protein>
<dbReference type="EMBL" id="LVHI01000009">
    <property type="protein sequence ID" value="OAK55572.1"/>
    <property type="molecule type" value="Genomic_DNA"/>
</dbReference>
<evidence type="ECO:0000313" key="2">
    <source>
        <dbReference type="EMBL" id="OAK55572.1"/>
    </source>
</evidence>
<evidence type="ECO:0000313" key="3">
    <source>
        <dbReference type="Proteomes" id="UP000077519"/>
    </source>
</evidence>
<accession>A0A177YJ40</accession>
<keyword evidence="3" id="KW-1185">Reference proteome</keyword>
<feature type="transmembrane region" description="Helical" evidence="1">
    <location>
        <begin position="92"/>
        <end position="111"/>
    </location>
</feature>
<feature type="transmembrane region" description="Helical" evidence="1">
    <location>
        <begin position="196"/>
        <end position="214"/>
    </location>
</feature>
<proteinExistence type="predicted"/>
<sequence>MTVSTAAREAPVRTTTHRVVTIALVLIAAQLVVRAYVVASGNFYWDDLILTGRGSAFSLFSTDLLLYDHDGHFMPAAFVVAGLQARIAPLDWFLPAATTLIMQAAASYAVLRLLRKILGDTPILLLPLTFYLFSPLTLPSFAWWAAALNALPLQFALAWVAGDALDYVRTRRRRYVVTGAVVTAVSLLFFEKSVVVPLFAFGVVAFVFGVRAAWKRAAPLWCSCGVVVAVWAVLFLIVVRAGLAFHGWRTTAELVHHGTSLGLVPTLVGGPWMWERWPPAGPWASPPLVLVVAAWVAVVVAVVFSLRRHWSVWAAVVGYVAVSVAVMVLSRSGPDTANELAQTLRYVADSSVVITVGAALMLRSRAGGPVHRGWIVGAAVFVISSLVSSYTFVSTWQDDPAGDYLATAKHSLADHRDIPLLDQAVSPWVLTPLAYPENSAARIFGSLDPNFASSTPVLQYLDDSGHVVPAVVSPSRSITQGPEAGCGYRVGDRTRMPLDAAVPNWDWTVQLNYFSDGDSVVDLELDTGDAVSVPLRSGLNTVYVRLTGAGSAVTASTTGEVCIGSGPLGVVMLANS</sequence>